<dbReference type="Pfam" id="PF19909">
    <property type="entry name" value="DUF6382"/>
    <property type="match status" value="1"/>
</dbReference>
<reference evidence="4 6" key="3">
    <citation type="submission" date="2020-05" db="EMBL/GenBank/DDBJ databases">
        <title>FDA dAtabase for Regulatory Grade micrObial Sequences (FDA-ARGOS): Supporting development and validation of Infectious Disease Dx tests.</title>
        <authorList>
            <person name="Nelson B."/>
            <person name="Plummer A."/>
            <person name="Tallon L."/>
            <person name="Sadzewicz L."/>
            <person name="Zhao X."/>
            <person name="Vavikolanu K."/>
            <person name="Mehta A."/>
            <person name="Aluvathingal J."/>
            <person name="Nadendla S."/>
            <person name="Myers T."/>
            <person name="Yan Y."/>
            <person name="Sichtig H."/>
        </authorList>
    </citation>
    <scope>NUCLEOTIDE SEQUENCE [LARGE SCALE GENOMIC DNA]</scope>
    <source>
        <strain evidence="4 6">FDAARGOS_795</strain>
        <plasmid evidence="4 6">unnamed3</plasmid>
    </source>
</reference>
<accession>A0A0B5NKN9</accession>
<dbReference type="CDD" id="cd00060">
    <property type="entry name" value="FHA"/>
    <property type="match status" value="1"/>
</dbReference>
<dbReference type="InterPro" id="IPR045962">
    <property type="entry name" value="DUF6382"/>
</dbReference>
<reference evidence="2 5" key="1">
    <citation type="journal article" date="2015" name="Genome Announc.">
        <title>Complete genome sequences for 35 biothreat assay-relevant bacillus species.</title>
        <authorList>
            <person name="Johnson S.L."/>
            <person name="Daligault H.E."/>
            <person name="Davenport K.W."/>
            <person name="Jaissle J."/>
            <person name="Frey K.G."/>
            <person name="Ladner J.T."/>
            <person name="Broomall S.M."/>
            <person name="Bishop-Lilly K.A."/>
            <person name="Bruce D.C."/>
            <person name="Gibbons H.S."/>
            <person name="Coyne S.R."/>
            <person name="Lo C.C."/>
            <person name="Meincke L."/>
            <person name="Munk A.C."/>
            <person name="Koroleva G.I."/>
            <person name="Rosenzweig C.N."/>
            <person name="Palacios G.F."/>
            <person name="Redden C.L."/>
            <person name="Minogue T.D."/>
            <person name="Chain P.S."/>
        </authorList>
    </citation>
    <scope>NUCLEOTIDE SEQUENCE [LARGE SCALE GENOMIC DNA]</scope>
    <source>
        <strain evidence="2 5">HD1011</strain>
        <plasmid evidence="2 5">2</plasmid>
    </source>
</reference>
<dbReference type="SMART" id="SM00240">
    <property type="entry name" value="FHA"/>
    <property type="match status" value="1"/>
</dbReference>
<dbReference type="EMBL" id="CP053979">
    <property type="protein sequence ID" value="QKH22877.1"/>
    <property type="molecule type" value="Genomic_DNA"/>
</dbReference>
<dbReference type="Proteomes" id="UP000031876">
    <property type="component" value="Plasmid 2"/>
</dbReference>
<sequence>MGFVKLLTQDNEWVIVNELEKKEKAREDLAEYLKSENVDCILPFEIEKVKRKTFIRAKLTGKYSVLTRLQSPIDSREFVLLLKGIVDAMQTISSHNISPDYLDLDLDFIFINKENGKIELTLWILDNLAPKQNILHMFYQMGEVAKPKSSKDKTFLEGYAKMFQKEDMGLDKLDMFVNKTYSMLEQSVESSERAKENLAKQEVEIKETPIEEPVLEEPIIEEPVVQEQVIDEPDLVEPLIQEDDIEADVIIEEVKEPVVEAREEVASSVEIEESIQESDDDEILMPTDKTTFLMDDIEDEQEEDFDSGKTTILDEDDEEQIPYLIRESDGERYELSILKTETTFGKLGTDIQIKGNGLISRKHAVFHFEYGVVELEDIGSANGTFVNKKKLIKGRREQLAEGDVIKFANEVFQFFEG</sequence>
<dbReference type="Gene3D" id="2.60.200.20">
    <property type="match status" value="1"/>
</dbReference>
<dbReference type="EMBL" id="VKQN01000001">
    <property type="protein sequence ID" value="MDR4174577.1"/>
    <property type="molecule type" value="Genomic_DNA"/>
</dbReference>
<keyword evidence="4" id="KW-0614">Plasmid</keyword>
<dbReference type="EMBL" id="CP009334">
    <property type="protein sequence ID" value="AJG73967.1"/>
    <property type="molecule type" value="Genomic_DNA"/>
</dbReference>
<proteinExistence type="predicted"/>
<dbReference type="AlphaFoldDB" id="A0A0B5NKN9"/>
<dbReference type="PANTHER" id="PTHR23308">
    <property type="entry name" value="NUCLEAR INHIBITOR OF PROTEIN PHOSPHATASE-1"/>
    <property type="match status" value="1"/>
</dbReference>
<evidence type="ECO:0000313" key="4">
    <source>
        <dbReference type="EMBL" id="QKH22877.1"/>
    </source>
</evidence>
<evidence type="ECO:0000313" key="2">
    <source>
        <dbReference type="EMBL" id="AJG73967.1"/>
    </source>
</evidence>
<dbReference type="Pfam" id="PF00498">
    <property type="entry name" value="FHA"/>
    <property type="match status" value="1"/>
</dbReference>
<protein>
    <submittedName>
        <fullName evidence="2">FHA domain protein</fullName>
    </submittedName>
    <submittedName>
        <fullName evidence="4">FHA domain-containing protein</fullName>
    </submittedName>
</protein>
<geneLocation type="plasmid" evidence="4 6">
    <name>unnamed3</name>
</geneLocation>
<dbReference type="PROSITE" id="PS50006">
    <property type="entry name" value="FHA_DOMAIN"/>
    <property type="match status" value="1"/>
</dbReference>
<dbReference type="InterPro" id="IPR050923">
    <property type="entry name" value="Cell_Proc_Reg/RNA_Proc"/>
</dbReference>
<evidence type="ECO:0000313" key="3">
    <source>
        <dbReference type="EMBL" id="MDR4174577.1"/>
    </source>
</evidence>
<feature type="domain" description="FHA" evidence="1">
    <location>
        <begin position="335"/>
        <end position="391"/>
    </location>
</feature>
<dbReference type="InterPro" id="IPR000253">
    <property type="entry name" value="FHA_dom"/>
</dbReference>
<evidence type="ECO:0000313" key="5">
    <source>
        <dbReference type="Proteomes" id="UP000031876"/>
    </source>
</evidence>
<dbReference type="SUPFAM" id="SSF49879">
    <property type="entry name" value="SMAD/FHA domain"/>
    <property type="match status" value="1"/>
</dbReference>
<reference evidence="3" key="2">
    <citation type="submission" date="2019-07" db="EMBL/GenBank/DDBJ databases">
        <title>Phylogenomic Reclassification of ATCC Bacillus Strains and Various Taxa within the Genus Bacillus.</title>
        <authorList>
            <person name="Riojas M.A."/>
            <person name="Frank A.M."/>
            <person name="Fenn S.L."/>
            <person name="King S.P."/>
            <person name="Brower S.M."/>
            <person name="Hazbon M.H."/>
        </authorList>
    </citation>
    <scope>NUCLEOTIDE SEQUENCE</scope>
    <source>
        <strain evidence="3">ATCC 35646</strain>
    </source>
</reference>
<evidence type="ECO:0000313" key="6">
    <source>
        <dbReference type="Proteomes" id="UP000501107"/>
    </source>
</evidence>
<dbReference type="Proteomes" id="UP001181533">
    <property type="component" value="Unassembled WGS sequence"/>
</dbReference>
<evidence type="ECO:0000259" key="1">
    <source>
        <dbReference type="PROSITE" id="PS50006"/>
    </source>
</evidence>
<dbReference type="InterPro" id="IPR008984">
    <property type="entry name" value="SMAD_FHA_dom_sf"/>
</dbReference>
<dbReference type="KEGG" id="btw:BF38_5664"/>
<name>A0A0B5NKN9_BACTU</name>
<organism evidence="4 6">
    <name type="scientific">Bacillus thuringiensis</name>
    <dbReference type="NCBI Taxonomy" id="1428"/>
    <lineage>
        <taxon>Bacteria</taxon>
        <taxon>Bacillati</taxon>
        <taxon>Bacillota</taxon>
        <taxon>Bacilli</taxon>
        <taxon>Bacillales</taxon>
        <taxon>Bacillaceae</taxon>
        <taxon>Bacillus</taxon>
        <taxon>Bacillus cereus group</taxon>
    </lineage>
</organism>
<dbReference type="Proteomes" id="UP000501107">
    <property type="component" value="Plasmid unnamed3"/>
</dbReference>
<gene>
    <name evidence="2" type="ORF">BF38_5664</name>
    <name evidence="3" type="ORF">FO599_00345</name>
    <name evidence="4" type="ORF">FOC89_02540</name>
</gene>
<dbReference type="RefSeq" id="WP_000508139.1">
    <property type="nucleotide sequence ID" value="NZ_CP009334.1"/>
</dbReference>
<geneLocation type="plasmid" evidence="2 5">
    <name>2</name>
</geneLocation>